<keyword evidence="1 11" id="KW-1003">Cell membrane</keyword>
<comment type="similarity">
    <text evidence="11">Belongs to the glycosyltransferase 51 family.</text>
</comment>
<keyword evidence="6 11" id="KW-0133">Cell shape</keyword>
<evidence type="ECO:0000259" key="12">
    <source>
        <dbReference type="Pfam" id="PF00912"/>
    </source>
</evidence>
<keyword evidence="8 11" id="KW-1133">Transmembrane helix</keyword>
<evidence type="ECO:0000256" key="3">
    <source>
        <dbReference type="ARBA" id="ARBA00022676"/>
    </source>
</evidence>
<reference evidence="13 14" key="1">
    <citation type="submission" date="2021-02" db="EMBL/GenBank/DDBJ databases">
        <title>De Novo genome assembly of isolated myxobacteria.</title>
        <authorList>
            <person name="Stevens D.C."/>
        </authorList>
    </citation>
    <scope>NUCLEOTIDE SEQUENCE [LARGE SCALE GENOMIC DNA]</scope>
    <source>
        <strain evidence="13 14">SCHIC003</strain>
    </source>
</reference>
<dbReference type="SUPFAM" id="SSF53955">
    <property type="entry name" value="Lysozyme-like"/>
    <property type="match status" value="1"/>
</dbReference>
<evidence type="ECO:0000256" key="8">
    <source>
        <dbReference type="ARBA" id="ARBA00022989"/>
    </source>
</evidence>
<dbReference type="InterPro" id="IPR011812">
    <property type="entry name" value="Pep_trsgly"/>
</dbReference>
<evidence type="ECO:0000256" key="1">
    <source>
        <dbReference type="ARBA" id="ARBA00022475"/>
    </source>
</evidence>
<evidence type="ECO:0000256" key="10">
    <source>
        <dbReference type="ARBA" id="ARBA00023316"/>
    </source>
</evidence>
<keyword evidence="5 11" id="KW-0812">Transmembrane</keyword>
<dbReference type="HAMAP" id="MF_00766">
    <property type="entry name" value="PGT_MtgA"/>
    <property type="match status" value="1"/>
</dbReference>
<dbReference type="EC" id="2.4.99.28" evidence="11"/>
<sequence>MTPPRRKAWRFKVLLAGVVLLFGFGVYEYVTLPEAAAFERENPKSTALMEQRAEEAREAGKKVRRRQHWVSLAAVSKTAVAAVLVSEDAGFYGHEGLDTTEVRRALEEAWEKGKLGRGASTITQQLAKNLWLSTDRSLFRKAKELVLARRLEDALTKKRILTLYLNVIEWGNGVYGIEAGAREHFGVSASQLSIGQGAILAAMLPAPRKRSPSSGSRALWKRAHWIVEQLESVGRISNAEASDARGDIDRLLGRTPAASAEAAEEDGGDDT</sequence>
<keyword evidence="7 11" id="KW-0573">Peptidoglycan synthesis</keyword>
<keyword evidence="3 11" id="KW-0328">Glycosyltransferase</keyword>
<evidence type="ECO:0000256" key="7">
    <source>
        <dbReference type="ARBA" id="ARBA00022984"/>
    </source>
</evidence>
<keyword evidence="4 11" id="KW-0808">Transferase</keyword>
<feature type="domain" description="Glycosyl transferase family 51" evidence="12">
    <location>
        <begin position="63"/>
        <end position="230"/>
    </location>
</feature>
<evidence type="ECO:0000256" key="6">
    <source>
        <dbReference type="ARBA" id="ARBA00022960"/>
    </source>
</evidence>
<evidence type="ECO:0000313" key="14">
    <source>
        <dbReference type="Proteomes" id="UP000663090"/>
    </source>
</evidence>
<dbReference type="InterPro" id="IPR001264">
    <property type="entry name" value="Glyco_trans_51"/>
</dbReference>
<keyword evidence="14" id="KW-1185">Reference proteome</keyword>
<name>A0ABX7NI00_9BACT</name>
<dbReference type="InterPro" id="IPR036950">
    <property type="entry name" value="PBP_transglycosylase"/>
</dbReference>
<organism evidence="13 14">
    <name type="scientific">Myxococcus landrumensis</name>
    <dbReference type="NCBI Taxonomy" id="2813577"/>
    <lineage>
        <taxon>Bacteria</taxon>
        <taxon>Pseudomonadati</taxon>
        <taxon>Myxococcota</taxon>
        <taxon>Myxococcia</taxon>
        <taxon>Myxococcales</taxon>
        <taxon>Cystobacterineae</taxon>
        <taxon>Myxococcaceae</taxon>
        <taxon>Myxococcus</taxon>
    </lineage>
</organism>
<evidence type="ECO:0000256" key="11">
    <source>
        <dbReference type="HAMAP-Rule" id="MF_00766"/>
    </source>
</evidence>
<comment type="pathway">
    <text evidence="11">Cell wall biogenesis; peptidoglycan biosynthesis.</text>
</comment>
<dbReference type="InterPro" id="IPR023346">
    <property type="entry name" value="Lysozyme-like_dom_sf"/>
</dbReference>
<dbReference type="PANTHER" id="PTHR30400:SF0">
    <property type="entry name" value="BIOSYNTHETIC PEPTIDOGLYCAN TRANSGLYCOSYLASE"/>
    <property type="match status" value="1"/>
</dbReference>
<protein>
    <recommendedName>
        <fullName evidence="11">Biosynthetic peptidoglycan transglycosylase</fullName>
        <ecNumber evidence="11">2.4.99.28</ecNumber>
    </recommendedName>
    <alternativeName>
        <fullName evidence="11">Glycan polymerase</fullName>
    </alternativeName>
    <alternativeName>
        <fullName evidence="11">Peptidoglycan glycosyltransferase MtgA</fullName>
        <shortName evidence="11">PGT</shortName>
    </alternativeName>
</protein>
<evidence type="ECO:0000313" key="13">
    <source>
        <dbReference type="EMBL" id="QSQ18461.1"/>
    </source>
</evidence>
<dbReference type="NCBIfam" id="TIGR02070">
    <property type="entry name" value="mono_pep_trsgly"/>
    <property type="match status" value="1"/>
</dbReference>
<evidence type="ECO:0000256" key="9">
    <source>
        <dbReference type="ARBA" id="ARBA00023136"/>
    </source>
</evidence>
<comment type="catalytic activity">
    <reaction evidence="11">
        <text>[GlcNAc-(1-&gt;4)-Mur2Ac(oyl-L-Ala-gamma-D-Glu-L-Lys-D-Ala-D-Ala)](n)-di-trans,octa-cis-undecaprenyl diphosphate + beta-D-GlcNAc-(1-&gt;4)-Mur2Ac(oyl-L-Ala-gamma-D-Glu-L-Lys-D-Ala-D-Ala)-di-trans,octa-cis-undecaprenyl diphosphate = [GlcNAc-(1-&gt;4)-Mur2Ac(oyl-L-Ala-gamma-D-Glu-L-Lys-D-Ala-D-Ala)](n+1)-di-trans,octa-cis-undecaprenyl diphosphate + di-trans,octa-cis-undecaprenyl diphosphate + H(+)</text>
        <dbReference type="Rhea" id="RHEA:23708"/>
        <dbReference type="Rhea" id="RHEA-COMP:9602"/>
        <dbReference type="Rhea" id="RHEA-COMP:9603"/>
        <dbReference type="ChEBI" id="CHEBI:15378"/>
        <dbReference type="ChEBI" id="CHEBI:58405"/>
        <dbReference type="ChEBI" id="CHEBI:60033"/>
        <dbReference type="ChEBI" id="CHEBI:78435"/>
        <dbReference type="EC" id="2.4.99.28"/>
    </reaction>
</comment>
<dbReference type="Gene3D" id="1.10.3810.10">
    <property type="entry name" value="Biosynthetic peptidoglycan transglycosylase-like"/>
    <property type="match status" value="1"/>
</dbReference>
<dbReference type="PANTHER" id="PTHR30400">
    <property type="entry name" value="MONOFUNCTIONAL BIOSYNTHETIC PEPTIDOGLYCAN TRANSGLYCOSYLASE"/>
    <property type="match status" value="1"/>
</dbReference>
<comment type="function">
    <text evidence="11">Peptidoglycan polymerase that catalyzes glycan chain elongation from lipid-linked precursors.</text>
</comment>
<dbReference type="Proteomes" id="UP000663090">
    <property type="component" value="Chromosome"/>
</dbReference>
<keyword evidence="2" id="KW-0997">Cell inner membrane</keyword>
<comment type="subcellular location">
    <subcellularLocation>
        <location evidence="11">Cell membrane</location>
        <topology evidence="11">Single-pass membrane protein</topology>
    </subcellularLocation>
</comment>
<proteinExistence type="inferred from homology"/>
<dbReference type="EMBL" id="CP071091">
    <property type="protein sequence ID" value="QSQ18461.1"/>
    <property type="molecule type" value="Genomic_DNA"/>
</dbReference>
<evidence type="ECO:0000256" key="5">
    <source>
        <dbReference type="ARBA" id="ARBA00022692"/>
    </source>
</evidence>
<dbReference type="GO" id="GO:0016757">
    <property type="term" value="F:glycosyltransferase activity"/>
    <property type="evidence" value="ECO:0007669"/>
    <property type="project" value="UniProtKB-KW"/>
</dbReference>
<evidence type="ECO:0000256" key="2">
    <source>
        <dbReference type="ARBA" id="ARBA00022519"/>
    </source>
</evidence>
<accession>A0ABX7NI00</accession>
<keyword evidence="10 11" id="KW-0961">Cell wall biogenesis/degradation</keyword>
<gene>
    <name evidence="11 13" type="primary">mtgA</name>
    <name evidence="13" type="ORF">JY572_30210</name>
</gene>
<dbReference type="Pfam" id="PF00912">
    <property type="entry name" value="Transgly"/>
    <property type="match status" value="1"/>
</dbReference>
<keyword evidence="9 11" id="KW-0472">Membrane</keyword>
<evidence type="ECO:0000256" key="4">
    <source>
        <dbReference type="ARBA" id="ARBA00022679"/>
    </source>
</evidence>